<protein>
    <recommendedName>
        <fullName evidence="13">Type II secretion system protein M</fullName>
    </recommendedName>
</protein>
<evidence type="ECO:0000313" key="11">
    <source>
        <dbReference type="EMBL" id="RVQ65785.1"/>
    </source>
</evidence>
<keyword evidence="3" id="KW-0813">Transport</keyword>
<dbReference type="Pfam" id="PF04612">
    <property type="entry name" value="T2SSM"/>
    <property type="match status" value="1"/>
</dbReference>
<evidence type="ECO:0000256" key="9">
    <source>
        <dbReference type="ARBA" id="ARBA00023136"/>
    </source>
</evidence>
<dbReference type="OrthoDB" id="7432850at2"/>
<evidence type="ECO:0000256" key="6">
    <source>
        <dbReference type="ARBA" id="ARBA00022692"/>
    </source>
</evidence>
<keyword evidence="4" id="KW-1003">Cell membrane</keyword>
<evidence type="ECO:0008006" key="13">
    <source>
        <dbReference type="Google" id="ProtNLM"/>
    </source>
</evidence>
<keyword evidence="5" id="KW-0997">Cell inner membrane</keyword>
<dbReference type="EMBL" id="RXOL01000006">
    <property type="protein sequence ID" value="RVQ65785.1"/>
    <property type="molecule type" value="Genomic_DNA"/>
</dbReference>
<keyword evidence="9 10" id="KW-0472">Membrane</keyword>
<dbReference type="InterPro" id="IPR023229">
    <property type="entry name" value="T2SS_M_periplasmic_sf"/>
</dbReference>
<name>A0A437GVF8_9SPHN</name>
<reference evidence="11 12" key="1">
    <citation type="submission" date="2018-12" db="EMBL/GenBank/DDBJ databases">
        <title>Croceicoccus ponticola sp. nov., a lipolytic bacterium isolated from seawater.</title>
        <authorList>
            <person name="Yoon J.-H."/>
        </authorList>
    </citation>
    <scope>NUCLEOTIDE SEQUENCE [LARGE SCALE GENOMIC DNA]</scope>
    <source>
        <strain evidence="11 12">GM-16</strain>
    </source>
</reference>
<dbReference type="InterPro" id="IPR007690">
    <property type="entry name" value="T2SS_GspM"/>
</dbReference>
<evidence type="ECO:0000256" key="3">
    <source>
        <dbReference type="ARBA" id="ARBA00022448"/>
    </source>
</evidence>
<dbReference type="SUPFAM" id="SSF103054">
    <property type="entry name" value="General secretion pathway protein M, EpsM"/>
    <property type="match status" value="1"/>
</dbReference>
<accession>A0A437GVF8</accession>
<dbReference type="RefSeq" id="WP_127613296.1">
    <property type="nucleotide sequence ID" value="NZ_RXOL01000006.1"/>
</dbReference>
<keyword evidence="8 10" id="KW-1133">Transmembrane helix</keyword>
<comment type="caution">
    <text evidence="11">The sequence shown here is derived from an EMBL/GenBank/DDBJ whole genome shotgun (WGS) entry which is preliminary data.</text>
</comment>
<dbReference type="AlphaFoldDB" id="A0A437GVF8"/>
<dbReference type="GO" id="GO:0015628">
    <property type="term" value="P:protein secretion by the type II secretion system"/>
    <property type="evidence" value="ECO:0007669"/>
    <property type="project" value="InterPro"/>
</dbReference>
<evidence type="ECO:0000256" key="10">
    <source>
        <dbReference type="SAM" id="Phobius"/>
    </source>
</evidence>
<sequence length="159" mass="16198">MTPVITPARDWYVALTRREQVLVGTAAVIAGVLLLIYGLILPMGAAHDAAHVRHRDAVLAAGNVMAGLDQLENTPPARGGGPVAQAVAQIAATEGLVLQANEPRGNGGAMIVVPTAAPGSALAFVDLLRRQGIVAEQVTITPAADGSVSLNATVRRTGS</sequence>
<organism evidence="11 12">
    <name type="scientific">Croceicoccus ponticola</name>
    <dbReference type="NCBI Taxonomy" id="2217664"/>
    <lineage>
        <taxon>Bacteria</taxon>
        <taxon>Pseudomonadati</taxon>
        <taxon>Pseudomonadota</taxon>
        <taxon>Alphaproteobacteria</taxon>
        <taxon>Sphingomonadales</taxon>
        <taxon>Erythrobacteraceae</taxon>
        <taxon>Croceicoccus</taxon>
    </lineage>
</organism>
<keyword evidence="6 10" id="KW-0812">Transmembrane</keyword>
<evidence type="ECO:0000256" key="8">
    <source>
        <dbReference type="ARBA" id="ARBA00022989"/>
    </source>
</evidence>
<evidence type="ECO:0000256" key="1">
    <source>
        <dbReference type="ARBA" id="ARBA00004377"/>
    </source>
</evidence>
<keyword evidence="12" id="KW-1185">Reference proteome</keyword>
<feature type="transmembrane region" description="Helical" evidence="10">
    <location>
        <begin position="20"/>
        <end position="45"/>
    </location>
</feature>
<proteinExistence type="inferred from homology"/>
<dbReference type="Proteomes" id="UP000283003">
    <property type="component" value="Unassembled WGS sequence"/>
</dbReference>
<keyword evidence="7" id="KW-0653">Protein transport</keyword>
<evidence type="ECO:0000256" key="7">
    <source>
        <dbReference type="ARBA" id="ARBA00022927"/>
    </source>
</evidence>
<comment type="similarity">
    <text evidence="2">Belongs to the GSP M family.</text>
</comment>
<evidence type="ECO:0000313" key="12">
    <source>
        <dbReference type="Proteomes" id="UP000283003"/>
    </source>
</evidence>
<dbReference type="GO" id="GO:0015627">
    <property type="term" value="C:type II protein secretion system complex"/>
    <property type="evidence" value="ECO:0007669"/>
    <property type="project" value="InterPro"/>
</dbReference>
<dbReference type="GO" id="GO:0005886">
    <property type="term" value="C:plasma membrane"/>
    <property type="evidence" value="ECO:0007669"/>
    <property type="project" value="UniProtKB-SubCell"/>
</dbReference>
<gene>
    <name evidence="11" type="ORF">EKN06_12720</name>
</gene>
<evidence type="ECO:0000256" key="5">
    <source>
        <dbReference type="ARBA" id="ARBA00022519"/>
    </source>
</evidence>
<comment type="subcellular location">
    <subcellularLocation>
        <location evidence="1">Cell inner membrane</location>
        <topology evidence="1">Single-pass membrane protein</topology>
    </subcellularLocation>
</comment>
<evidence type="ECO:0000256" key="4">
    <source>
        <dbReference type="ARBA" id="ARBA00022475"/>
    </source>
</evidence>
<evidence type="ECO:0000256" key="2">
    <source>
        <dbReference type="ARBA" id="ARBA00010637"/>
    </source>
</evidence>